<feature type="transmembrane region" description="Helical" evidence="1">
    <location>
        <begin position="12"/>
        <end position="34"/>
    </location>
</feature>
<proteinExistence type="predicted"/>
<keyword evidence="1" id="KW-1133">Transmembrane helix</keyword>
<accession>A0A2D6LP40</accession>
<dbReference type="AlphaFoldDB" id="A0A2D6LP40"/>
<gene>
    <name evidence="2" type="ORF">CL944_00565</name>
</gene>
<dbReference type="EMBL" id="NZBD01000003">
    <property type="protein sequence ID" value="MAG17947.1"/>
    <property type="molecule type" value="Genomic_DNA"/>
</dbReference>
<protein>
    <submittedName>
        <fullName evidence="2">Uncharacterized protein</fullName>
    </submittedName>
</protein>
<comment type="caution">
    <text evidence="2">The sequence shown here is derived from an EMBL/GenBank/DDBJ whole genome shotgun (WGS) entry which is preliminary data.</text>
</comment>
<keyword evidence="1" id="KW-0472">Membrane</keyword>
<evidence type="ECO:0000313" key="2">
    <source>
        <dbReference type="EMBL" id="MAG17947.1"/>
    </source>
</evidence>
<sequence>MDSKAQAFAPFRMLIGAVMAMLILVIIIGAIDYFDGLEITVSRQRFYDGLNNAINQPNETILQIEDAKFAEGTTFSTLGLSKISGLESECLEFVDTDSPTFLVEDDLLTIREKVLTDVFIKCETENGSCVIFCELSFGADFS</sequence>
<keyword evidence="1" id="KW-0812">Transmembrane</keyword>
<evidence type="ECO:0000313" key="3">
    <source>
        <dbReference type="Proteomes" id="UP000226712"/>
    </source>
</evidence>
<name>A0A2D6LP40_9ARCH</name>
<reference evidence="3" key="1">
    <citation type="submission" date="2017-09" db="EMBL/GenBank/DDBJ databases">
        <title>The Reconstruction of 2,631 Draft Metagenome-Assembled Genomes from the Global Oceans.</title>
        <authorList>
            <person name="Tully B.J."/>
            <person name="Graham E.D."/>
            <person name="Heidelberg J.F."/>
        </authorList>
    </citation>
    <scope>NUCLEOTIDE SEQUENCE [LARGE SCALE GENOMIC DNA]</scope>
</reference>
<organism evidence="2 3">
    <name type="scientific">Candidatus Iainarchaeum sp</name>
    <dbReference type="NCBI Taxonomy" id="3101447"/>
    <lineage>
        <taxon>Archaea</taxon>
        <taxon>Candidatus Iainarchaeota</taxon>
        <taxon>Candidatus Iainarchaeia</taxon>
        <taxon>Candidatus Iainarchaeales</taxon>
        <taxon>Candidatus Iainarchaeaceae</taxon>
        <taxon>Candidatus Iainarchaeum</taxon>
    </lineage>
</organism>
<dbReference type="Proteomes" id="UP000226712">
    <property type="component" value="Unassembled WGS sequence"/>
</dbReference>
<evidence type="ECO:0000256" key="1">
    <source>
        <dbReference type="SAM" id="Phobius"/>
    </source>
</evidence>